<proteinExistence type="inferred from homology"/>
<dbReference type="InterPro" id="IPR002347">
    <property type="entry name" value="SDR_fam"/>
</dbReference>
<dbReference type="EMBL" id="CYKH01001615">
    <property type="protein sequence ID" value="CUG88054.1"/>
    <property type="molecule type" value="Genomic_DNA"/>
</dbReference>
<organism evidence="3 4">
    <name type="scientific">Bodo saltans</name>
    <name type="common">Flagellated protozoan</name>
    <dbReference type="NCBI Taxonomy" id="75058"/>
    <lineage>
        <taxon>Eukaryota</taxon>
        <taxon>Discoba</taxon>
        <taxon>Euglenozoa</taxon>
        <taxon>Kinetoplastea</taxon>
        <taxon>Metakinetoplastina</taxon>
        <taxon>Eubodonida</taxon>
        <taxon>Bodonidae</taxon>
        <taxon>Bodo</taxon>
    </lineage>
</organism>
<evidence type="ECO:0000313" key="4">
    <source>
        <dbReference type="Proteomes" id="UP000051952"/>
    </source>
</evidence>
<dbReference type="VEuPathDB" id="TriTrypDB:BSAL_13465"/>
<name>A0A0S4J9U3_BODSA</name>
<keyword evidence="2" id="KW-0560">Oxidoreductase</keyword>
<reference evidence="4" key="1">
    <citation type="submission" date="2015-09" db="EMBL/GenBank/DDBJ databases">
        <authorList>
            <consortium name="Pathogen Informatics"/>
        </authorList>
    </citation>
    <scope>NUCLEOTIDE SEQUENCE [LARGE SCALE GENOMIC DNA]</scope>
    <source>
        <strain evidence="4">Lake Konstanz</strain>
    </source>
</reference>
<dbReference type="PANTHER" id="PTHR24320:SF152">
    <property type="entry name" value="SHORT-CHAIN DEHYDROGENASE_REDUCTASE FAMILY PROTEIN"/>
    <property type="match status" value="1"/>
</dbReference>
<gene>
    <name evidence="3" type="ORF">BSAL_13465</name>
</gene>
<dbReference type="InterPro" id="IPR036291">
    <property type="entry name" value="NAD(P)-bd_dom_sf"/>
</dbReference>
<evidence type="ECO:0000313" key="3">
    <source>
        <dbReference type="EMBL" id="CUG88054.1"/>
    </source>
</evidence>
<dbReference type="Gene3D" id="3.40.50.720">
    <property type="entry name" value="NAD(P)-binding Rossmann-like Domain"/>
    <property type="match status" value="1"/>
</dbReference>
<accession>A0A0S4J9U3</accession>
<evidence type="ECO:0000256" key="2">
    <source>
        <dbReference type="ARBA" id="ARBA00023002"/>
    </source>
</evidence>
<dbReference type="Proteomes" id="UP000051952">
    <property type="component" value="Unassembled WGS sequence"/>
</dbReference>
<dbReference type="GO" id="GO:0016491">
    <property type="term" value="F:oxidoreductase activity"/>
    <property type="evidence" value="ECO:0007669"/>
    <property type="project" value="UniProtKB-KW"/>
</dbReference>
<sequence>MLLHINSSEFRATLVLVTYVLARTLHGWLTKSTSLGNLVVELVVLATLCRWFARGEVLKLRPKNADSISAVSEECPEVFAIVTGASSGVGLEVAKALALQGMSLILVGRHHQRLEIAKAHIATVLEAKSAPKVRVETAVLDLTNRSQIIEFCAKMRVYPIALLVNNAAELLRNRIFVERKGQSATETMMATNVFGPILLTELLLPTLRATSHQRDGIPSRIVNVASCAHTVCWGDVLEQSKAVTSKSSPSSLKGGGKGGVEWNWNYGPLSFVYYYGLSKLCLIWYTAVMWRRFDRDGTSSGNFSSTSCGRVSIACCHPGIITTRLYRHLLPEWLLMLLYCPSMILGKSCAEGAKSVLRACFDDVVVEKDTSMVYMLDTGDHGVNSSKPLLSAFAADDVLAHRFCVWAFTQIGLQQRPSQ</sequence>
<evidence type="ECO:0000256" key="1">
    <source>
        <dbReference type="ARBA" id="ARBA00006484"/>
    </source>
</evidence>
<dbReference type="AlphaFoldDB" id="A0A0S4J9U3"/>
<dbReference type="PRINTS" id="PR00081">
    <property type="entry name" value="GDHRDH"/>
</dbReference>
<dbReference type="SUPFAM" id="SSF51735">
    <property type="entry name" value="NAD(P)-binding Rossmann-fold domains"/>
    <property type="match status" value="1"/>
</dbReference>
<protein>
    <submittedName>
        <fullName evidence="3">Short chain dehydrogenase, putative</fullName>
    </submittedName>
</protein>
<dbReference type="OrthoDB" id="191139at2759"/>
<dbReference type="OMA" id="ACTHPGI"/>
<dbReference type="PANTHER" id="PTHR24320">
    <property type="entry name" value="RETINOL DEHYDROGENASE"/>
    <property type="match status" value="1"/>
</dbReference>
<dbReference type="Pfam" id="PF00106">
    <property type="entry name" value="adh_short"/>
    <property type="match status" value="1"/>
</dbReference>
<comment type="similarity">
    <text evidence="1">Belongs to the short-chain dehydrogenases/reductases (SDR) family.</text>
</comment>
<keyword evidence="4" id="KW-1185">Reference proteome</keyword>